<dbReference type="Pfam" id="PF14367">
    <property type="entry name" value="DUF4411"/>
    <property type="match status" value="1"/>
</dbReference>
<evidence type="ECO:0000313" key="2">
    <source>
        <dbReference type="Proteomes" id="UP000275925"/>
    </source>
</evidence>
<protein>
    <submittedName>
        <fullName evidence="1">Protein DUF4411</fullName>
    </submittedName>
</protein>
<gene>
    <name evidence="1" type="ORF">NO2_1178</name>
</gene>
<sequence length="166" mass="19496">MITKYLIDTNILIEAHRRYYAFDICSGFWDFITIQYKNNTIRSIDKVRNELKTGDNLDIWVTNNLPKDFFCSTEDIKVAEKYSQIIRKIEAQHYNPNAKAIFADNADSWLIAYALAHDFTIVTMEVLEPNIKKSVKIPNVCKDFNIQYINTYDLLRNLKGNFKLQN</sequence>
<proteinExistence type="predicted"/>
<organism evidence="1 2">
    <name type="scientific">Candidatus Termititenax persephonae</name>
    <dbReference type="NCBI Taxonomy" id="2218525"/>
    <lineage>
        <taxon>Bacteria</taxon>
        <taxon>Bacillati</taxon>
        <taxon>Candidatus Margulisiibacteriota</taxon>
        <taxon>Candidatus Termititenacia</taxon>
        <taxon>Candidatus Termititenacales</taxon>
        <taxon>Candidatus Termititenacaceae</taxon>
        <taxon>Candidatus Termititenax</taxon>
    </lineage>
</organism>
<reference evidence="1 2" key="1">
    <citation type="journal article" date="2019" name="ISME J.">
        <title>Genome analyses of uncultured TG2/ZB3 bacteria in 'Margulisbacteria' specifically attached to ectosymbiotic spirochetes of protists in the termite gut.</title>
        <authorList>
            <person name="Utami Y.D."/>
            <person name="Kuwahara H."/>
            <person name="Igai K."/>
            <person name="Murakami T."/>
            <person name="Sugaya K."/>
            <person name="Morikawa T."/>
            <person name="Nagura Y."/>
            <person name="Yuki M."/>
            <person name="Deevong P."/>
            <person name="Inoue T."/>
            <person name="Kihara K."/>
            <person name="Lo N."/>
            <person name="Yamada A."/>
            <person name="Ohkuma M."/>
            <person name="Hongoh Y."/>
        </authorList>
    </citation>
    <scope>NUCLEOTIDE SEQUENCE [LARGE SCALE GENOMIC DNA]</scope>
    <source>
        <strain evidence="1">NkOx7-02</strain>
    </source>
</reference>
<evidence type="ECO:0000313" key="1">
    <source>
        <dbReference type="EMBL" id="GBR76664.1"/>
    </source>
</evidence>
<keyword evidence="2" id="KW-1185">Reference proteome</keyword>
<accession>A0A388THM2</accession>
<dbReference type="InterPro" id="IPR029060">
    <property type="entry name" value="PIN-like_dom_sf"/>
</dbReference>
<name>A0A388THM2_9BACT</name>
<dbReference type="Gene3D" id="3.40.50.1010">
    <property type="entry name" value="5'-nuclease"/>
    <property type="match status" value="1"/>
</dbReference>
<comment type="caution">
    <text evidence="1">The sequence shown here is derived from an EMBL/GenBank/DDBJ whole genome shotgun (WGS) entry which is preliminary data.</text>
</comment>
<dbReference type="InterPro" id="IPR016541">
    <property type="entry name" value="UCP008505"/>
</dbReference>
<dbReference type="Proteomes" id="UP000275925">
    <property type="component" value="Unassembled WGS sequence"/>
</dbReference>
<dbReference type="AlphaFoldDB" id="A0A388THM2"/>
<dbReference type="SUPFAM" id="SSF88723">
    <property type="entry name" value="PIN domain-like"/>
    <property type="match status" value="1"/>
</dbReference>
<dbReference type="EMBL" id="BGZO01000038">
    <property type="protein sequence ID" value="GBR76664.1"/>
    <property type="molecule type" value="Genomic_DNA"/>
</dbReference>
<dbReference type="PIRSF" id="PIRSF008505">
    <property type="entry name" value="UCP008505"/>
    <property type="match status" value="1"/>
</dbReference>